<dbReference type="PANTHER" id="PTHR30487">
    <property type="entry name" value="TYPE 4 PREPILIN-LIKE PROTEINS LEADER PEPTIDE-PROCESSING ENZYME"/>
    <property type="match status" value="1"/>
</dbReference>
<keyword evidence="3" id="KW-1003">Cell membrane</keyword>
<evidence type="ECO:0000256" key="1">
    <source>
        <dbReference type="ARBA" id="ARBA00004651"/>
    </source>
</evidence>
<evidence type="ECO:0000259" key="9">
    <source>
        <dbReference type="Pfam" id="PF06750"/>
    </source>
</evidence>
<dbReference type="AlphaFoldDB" id="A0A1F4VKE5"/>
<evidence type="ECO:0000256" key="5">
    <source>
        <dbReference type="ARBA" id="ARBA00022989"/>
    </source>
</evidence>
<feature type="transmembrane region" description="Helical" evidence="7">
    <location>
        <begin position="269"/>
        <end position="292"/>
    </location>
</feature>
<keyword evidence="6 7" id="KW-0472">Membrane</keyword>
<feature type="transmembrane region" description="Helical" evidence="7">
    <location>
        <begin position="138"/>
        <end position="159"/>
    </location>
</feature>
<protein>
    <recommendedName>
        <fullName evidence="12">Peptidase A24A N-terminal domain-containing protein</fullName>
    </recommendedName>
</protein>
<evidence type="ECO:0000256" key="2">
    <source>
        <dbReference type="ARBA" id="ARBA00005801"/>
    </source>
</evidence>
<dbReference type="Pfam" id="PF06750">
    <property type="entry name" value="A24_N_bact"/>
    <property type="match status" value="1"/>
</dbReference>
<dbReference type="Pfam" id="PF01478">
    <property type="entry name" value="Peptidase_A24"/>
    <property type="match status" value="1"/>
</dbReference>
<feature type="domain" description="Prepilin peptidase A24 N-terminal" evidence="9">
    <location>
        <begin position="14"/>
        <end position="95"/>
    </location>
</feature>
<comment type="similarity">
    <text evidence="2">Belongs to the peptidase A24 family.</text>
</comment>
<dbReference type="Gene3D" id="1.20.120.1220">
    <property type="match status" value="1"/>
</dbReference>
<evidence type="ECO:0000313" key="11">
    <source>
        <dbReference type="Proteomes" id="UP000177763"/>
    </source>
</evidence>
<keyword evidence="4 7" id="KW-0812">Transmembrane</keyword>
<dbReference type="InterPro" id="IPR010627">
    <property type="entry name" value="Prepilin_pept_A24_N"/>
</dbReference>
<gene>
    <name evidence="10" type="ORF">A3H26_00690</name>
</gene>
<feature type="transmembrane region" description="Helical" evidence="7">
    <location>
        <begin position="105"/>
        <end position="126"/>
    </location>
</feature>
<evidence type="ECO:0000313" key="10">
    <source>
        <dbReference type="EMBL" id="OGC57786.1"/>
    </source>
</evidence>
<dbReference type="Proteomes" id="UP000177763">
    <property type="component" value="Unassembled WGS sequence"/>
</dbReference>
<evidence type="ECO:0000256" key="4">
    <source>
        <dbReference type="ARBA" id="ARBA00022692"/>
    </source>
</evidence>
<dbReference type="EMBL" id="MEVN01000005">
    <property type="protein sequence ID" value="OGC57786.1"/>
    <property type="molecule type" value="Genomic_DNA"/>
</dbReference>
<dbReference type="GO" id="GO:0004190">
    <property type="term" value="F:aspartic-type endopeptidase activity"/>
    <property type="evidence" value="ECO:0007669"/>
    <property type="project" value="TreeGrafter"/>
</dbReference>
<feature type="transmembrane region" description="Helical" evidence="7">
    <location>
        <begin position="77"/>
        <end position="99"/>
    </location>
</feature>
<dbReference type="PANTHER" id="PTHR30487:SF0">
    <property type="entry name" value="PREPILIN LEADER PEPTIDASE_N-METHYLTRANSFERASE-RELATED"/>
    <property type="match status" value="1"/>
</dbReference>
<accession>A0A1F4VKE5</accession>
<feature type="transmembrane region" description="Helical" evidence="7">
    <location>
        <begin position="224"/>
        <end position="257"/>
    </location>
</feature>
<organism evidence="10 11">
    <name type="scientific">candidate division WWE3 bacterium RIFCSPLOWO2_12_FULL_36_10</name>
    <dbReference type="NCBI Taxonomy" id="1802630"/>
    <lineage>
        <taxon>Bacteria</taxon>
        <taxon>Katanobacteria</taxon>
    </lineage>
</organism>
<dbReference type="InterPro" id="IPR000045">
    <property type="entry name" value="Prepilin_IV_endopep_pep"/>
</dbReference>
<feature type="transmembrane region" description="Helical" evidence="7">
    <location>
        <begin position="6"/>
        <end position="26"/>
    </location>
</feature>
<evidence type="ECO:0000256" key="6">
    <source>
        <dbReference type="ARBA" id="ARBA00023136"/>
    </source>
</evidence>
<evidence type="ECO:0008006" key="12">
    <source>
        <dbReference type="Google" id="ProtNLM"/>
    </source>
</evidence>
<evidence type="ECO:0000256" key="3">
    <source>
        <dbReference type="ARBA" id="ARBA00022475"/>
    </source>
</evidence>
<keyword evidence="5 7" id="KW-1133">Transmembrane helix</keyword>
<proteinExistence type="inferred from homology"/>
<feature type="transmembrane region" description="Helical" evidence="7">
    <location>
        <begin position="191"/>
        <end position="212"/>
    </location>
</feature>
<feature type="domain" description="Prepilin type IV endopeptidase peptidase" evidence="8">
    <location>
        <begin position="116"/>
        <end position="253"/>
    </location>
</feature>
<evidence type="ECO:0000256" key="7">
    <source>
        <dbReference type="SAM" id="Phobius"/>
    </source>
</evidence>
<comment type="subcellular location">
    <subcellularLocation>
        <location evidence="1">Cell membrane</location>
        <topology evidence="1">Multi-pass membrane protein</topology>
    </subcellularLocation>
</comment>
<dbReference type="GO" id="GO:0005886">
    <property type="term" value="C:plasma membrane"/>
    <property type="evidence" value="ECO:0007669"/>
    <property type="project" value="TreeGrafter"/>
</dbReference>
<name>A0A1F4VKE5_UNCKA</name>
<reference evidence="10 11" key="1">
    <citation type="journal article" date="2016" name="Nat. Commun.">
        <title>Thousands of microbial genomes shed light on interconnected biogeochemical processes in an aquifer system.</title>
        <authorList>
            <person name="Anantharaman K."/>
            <person name="Brown C.T."/>
            <person name="Hug L.A."/>
            <person name="Sharon I."/>
            <person name="Castelle C.J."/>
            <person name="Probst A.J."/>
            <person name="Thomas B.C."/>
            <person name="Singh A."/>
            <person name="Wilkins M.J."/>
            <person name="Karaoz U."/>
            <person name="Brodie E.L."/>
            <person name="Williams K.H."/>
            <person name="Hubbard S.S."/>
            <person name="Banfield J.F."/>
        </authorList>
    </citation>
    <scope>NUCLEOTIDE SEQUENCE [LARGE SCALE GENOMIC DNA]</scope>
</reference>
<dbReference type="GO" id="GO:0006465">
    <property type="term" value="P:signal peptide processing"/>
    <property type="evidence" value="ECO:0007669"/>
    <property type="project" value="TreeGrafter"/>
</dbReference>
<comment type="caution">
    <text evidence="10">The sequence shown here is derived from an EMBL/GenBank/DDBJ whole genome shotgun (WGS) entry which is preliminary data.</text>
</comment>
<dbReference type="STRING" id="1802630.A3H26_00690"/>
<sequence>MLYLAYIEYALVFISGLFIGSFLNLVSDRVLTGEGIFLGRSHCDYCKKSLLNKDLFPLLSYLLLKGKCRFCKNPLSIYYPISEILTGIIFVSTAIFIRIFDSSSVLAWVAYTFLAVVFSVYIVVFLTDLKARIIPDKVVIFGFIFIIVYIVGNFIYGAYSSYNYLSNDDFGKYLIKTGYWNLQILAYLKNFGFTVLSAIGISAFFYLLIFITKGKGMGGGDAKLGFLIGLFNGFPLNIFGIFAGFLTGAVFSLVLIVLKKKSMKDTIAFGPFLVFGSTIAFFFGRQLLSWYLNILN</sequence>
<evidence type="ECO:0000259" key="8">
    <source>
        <dbReference type="Pfam" id="PF01478"/>
    </source>
</evidence>
<dbReference type="InterPro" id="IPR050882">
    <property type="entry name" value="Prepilin_peptidase/N-MTase"/>
</dbReference>